<protein>
    <recommendedName>
        <fullName evidence="6">RNA polymerase sigma factor</fullName>
    </recommendedName>
</protein>
<evidence type="ECO:0000313" key="9">
    <source>
        <dbReference type="EMBL" id="PIL38260.1"/>
    </source>
</evidence>
<dbReference type="Gene3D" id="1.10.10.10">
    <property type="entry name" value="Winged helix-like DNA-binding domain superfamily/Winged helix DNA-binding domain"/>
    <property type="match status" value="1"/>
</dbReference>
<dbReference type="Gene3D" id="1.10.1740.10">
    <property type="match status" value="1"/>
</dbReference>
<dbReference type="OrthoDB" id="9780326at2"/>
<dbReference type="InterPro" id="IPR013249">
    <property type="entry name" value="RNA_pol_sigma70_r4_t2"/>
</dbReference>
<feature type="domain" description="RNA polymerase sigma-70 region 2" evidence="7">
    <location>
        <begin position="17"/>
        <end position="81"/>
    </location>
</feature>
<keyword evidence="4 6" id="KW-0238">DNA-binding</keyword>
<evidence type="ECO:0000256" key="6">
    <source>
        <dbReference type="RuleBase" id="RU000716"/>
    </source>
</evidence>
<organism evidence="9 10">
    <name type="scientific">Massilia psychrophila</name>
    <dbReference type="NCBI Taxonomy" id="1603353"/>
    <lineage>
        <taxon>Bacteria</taxon>
        <taxon>Pseudomonadati</taxon>
        <taxon>Pseudomonadota</taxon>
        <taxon>Betaproteobacteria</taxon>
        <taxon>Burkholderiales</taxon>
        <taxon>Oxalobacteraceae</taxon>
        <taxon>Telluria group</taxon>
        <taxon>Massilia</taxon>
    </lineage>
</organism>
<dbReference type="PANTHER" id="PTHR43133">
    <property type="entry name" value="RNA POLYMERASE ECF-TYPE SIGMA FACTO"/>
    <property type="match status" value="1"/>
</dbReference>
<dbReference type="GO" id="GO:0003677">
    <property type="term" value="F:DNA binding"/>
    <property type="evidence" value="ECO:0007669"/>
    <property type="project" value="UniProtKB-KW"/>
</dbReference>
<evidence type="ECO:0000256" key="3">
    <source>
        <dbReference type="ARBA" id="ARBA00023082"/>
    </source>
</evidence>
<dbReference type="EMBL" id="PDOB01000042">
    <property type="protein sequence ID" value="PIL38260.1"/>
    <property type="molecule type" value="Genomic_DNA"/>
</dbReference>
<dbReference type="InterPro" id="IPR013324">
    <property type="entry name" value="RNA_pol_sigma_r3/r4-like"/>
</dbReference>
<dbReference type="CDD" id="cd06171">
    <property type="entry name" value="Sigma70_r4"/>
    <property type="match status" value="1"/>
</dbReference>
<dbReference type="PROSITE" id="PS01063">
    <property type="entry name" value="SIGMA70_ECF"/>
    <property type="match status" value="1"/>
</dbReference>
<dbReference type="GO" id="GO:0006352">
    <property type="term" value="P:DNA-templated transcription initiation"/>
    <property type="evidence" value="ECO:0007669"/>
    <property type="project" value="InterPro"/>
</dbReference>
<reference evidence="9 10" key="1">
    <citation type="submission" date="2017-10" db="EMBL/GenBank/DDBJ databases">
        <title>Massilia psychrophilum sp. nov., a novel purple-pigmented bacterium isolated from Tianshan glacier, Xinjiang Municipality, China.</title>
        <authorList>
            <person name="Wang H."/>
        </authorList>
    </citation>
    <scope>NUCLEOTIDE SEQUENCE [LARGE SCALE GENOMIC DNA]</scope>
    <source>
        <strain evidence="9 10">JCM 30813</strain>
    </source>
</reference>
<name>A0A2G8SWV1_9BURK</name>
<dbReference type="PANTHER" id="PTHR43133:SF53">
    <property type="entry name" value="ECF RNA POLYMERASE SIGMA-E FACTOR"/>
    <property type="match status" value="1"/>
</dbReference>
<gene>
    <name evidence="9" type="ORF">CR103_19005</name>
</gene>
<dbReference type="InterPro" id="IPR036388">
    <property type="entry name" value="WH-like_DNA-bd_sf"/>
</dbReference>
<dbReference type="InterPro" id="IPR007627">
    <property type="entry name" value="RNA_pol_sigma70_r2"/>
</dbReference>
<dbReference type="Proteomes" id="UP000228593">
    <property type="component" value="Unassembled WGS sequence"/>
</dbReference>
<evidence type="ECO:0000256" key="5">
    <source>
        <dbReference type="ARBA" id="ARBA00023163"/>
    </source>
</evidence>
<dbReference type="NCBIfam" id="TIGR02937">
    <property type="entry name" value="sigma70-ECF"/>
    <property type="match status" value="1"/>
</dbReference>
<evidence type="ECO:0000256" key="2">
    <source>
        <dbReference type="ARBA" id="ARBA00023015"/>
    </source>
</evidence>
<dbReference type="SUPFAM" id="SSF88946">
    <property type="entry name" value="Sigma2 domain of RNA polymerase sigma factors"/>
    <property type="match status" value="1"/>
</dbReference>
<keyword evidence="2 6" id="KW-0805">Transcription regulation</keyword>
<proteinExistence type="inferred from homology"/>
<dbReference type="InterPro" id="IPR014284">
    <property type="entry name" value="RNA_pol_sigma-70_dom"/>
</dbReference>
<keyword evidence="3 6" id="KW-0731">Sigma factor</keyword>
<keyword evidence="10" id="KW-1185">Reference proteome</keyword>
<evidence type="ECO:0000256" key="4">
    <source>
        <dbReference type="ARBA" id="ARBA00023125"/>
    </source>
</evidence>
<dbReference type="SUPFAM" id="SSF88659">
    <property type="entry name" value="Sigma3 and sigma4 domains of RNA polymerase sigma factors"/>
    <property type="match status" value="1"/>
</dbReference>
<accession>A0A2G8SWV1</accession>
<comment type="caution">
    <text evidence="9">The sequence shown here is derived from an EMBL/GenBank/DDBJ whole genome shotgun (WGS) entry which is preliminary data.</text>
</comment>
<dbReference type="Pfam" id="PF04542">
    <property type="entry name" value="Sigma70_r2"/>
    <property type="match status" value="1"/>
</dbReference>
<dbReference type="InterPro" id="IPR000838">
    <property type="entry name" value="RNA_pol_sigma70_ECF_CS"/>
</dbReference>
<evidence type="ECO:0000313" key="10">
    <source>
        <dbReference type="Proteomes" id="UP000228593"/>
    </source>
</evidence>
<evidence type="ECO:0000256" key="1">
    <source>
        <dbReference type="ARBA" id="ARBA00010641"/>
    </source>
</evidence>
<dbReference type="AlphaFoldDB" id="A0A2G8SWV1"/>
<feature type="domain" description="RNA polymerase sigma factor 70 region 4 type 2" evidence="8">
    <location>
        <begin position="127"/>
        <end position="177"/>
    </location>
</feature>
<dbReference type="InterPro" id="IPR013325">
    <property type="entry name" value="RNA_pol_sigma_r2"/>
</dbReference>
<comment type="similarity">
    <text evidence="1 6">Belongs to the sigma-70 factor family. ECF subfamily.</text>
</comment>
<keyword evidence="5 6" id="KW-0804">Transcription</keyword>
<sequence length="193" mass="22133">MLIRRFNEDDMRAFEVLVTKYQRRVASLINWSVHNNSVTEELTQETFLSAYHALGSFRFESAFSTWLYAIARNIARSYHRDGHQLADNGVPLDILADDAEEHWSGVSCRTYAPSPEEDLSNVQLVKAIKQSIDSMSPQMRTSITMREIEQFSYTEIAEHLGIPLNTVRSLIFRARATIALDIRPLLDRVISAR</sequence>
<evidence type="ECO:0000259" key="8">
    <source>
        <dbReference type="Pfam" id="PF08281"/>
    </source>
</evidence>
<evidence type="ECO:0000259" key="7">
    <source>
        <dbReference type="Pfam" id="PF04542"/>
    </source>
</evidence>
<dbReference type="InterPro" id="IPR039425">
    <property type="entry name" value="RNA_pol_sigma-70-like"/>
</dbReference>
<dbReference type="Pfam" id="PF08281">
    <property type="entry name" value="Sigma70_r4_2"/>
    <property type="match status" value="1"/>
</dbReference>
<dbReference type="GO" id="GO:0016987">
    <property type="term" value="F:sigma factor activity"/>
    <property type="evidence" value="ECO:0007669"/>
    <property type="project" value="UniProtKB-KW"/>
</dbReference>